<proteinExistence type="predicted"/>
<organism evidence="1 2">
    <name type="scientific">Pseudomonas shirazica</name>
    <dbReference type="NCBI Taxonomy" id="1940636"/>
    <lineage>
        <taxon>Bacteria</taxon>
        <taxon>Pseudomonadati</taxon>
        <taxon>Pseudomonadota</taxon>
        <taxon>Gammaproteobacteria</taxon>
        <taxon>Pseudomonadales</taxon>
        <taxon>Pseudomonadaceae</taxon>
        <taxon>Pseudomonas</taxon>
    </lineage>
</organism>
<reference evidence="1 2" key="1">
    <citation type="journal article" date="2023" name="J Bioinform Genom">
        <title>Complete genome sequence of the bacterium Pseudomonas shirazica hy376 from natural waters of algiers.</title>
        <authorList>
            <person name="Haffaressas Y."/>
            <person name="Seghouani N."/>
            <person name="Arzamasceva V.O."/>
            <person name="Tepeeva A.N."/>
            <person name="Vasilenko O.V."/>
        </authorList>
    </citation>
    <scope>NUCLEOTIDE SEQUENCE [LARGE SCALE GENOMIC DNA]</scope>
    <source>
        <strain evidence="1 2">HY376</strain>
    </source>
</reference>
<evidence type="ECO:0000313" key="2">
    <source>
        <dbReference type="Proteomes" id="UP001258940"/>
    </source>
</evidence>
<name>A0ABY9SJR3_9PSED</name>
<dbReference type="Proteomes" id="UP001258940">
    <property type="component" value="Chromosome"/>
</dbReference>
<accession>A0ABY9SJR3</accession>
<dbReference type="RefSeq" id="WP_309668815.1">
    <property type="nucleotide sequence ID" value="NZ_CP127845.1"/>
</dbReference>
<protein>
    <submittedName>
        <fullName evidence="1">Uncharacterized protein</fullName>
    </submittedName>
</protein>
<evidence type="ECO:0000313" key="1">
    <source>
        <dbReference type="EMBL" id="WMY83652.1"/>
    </source>
</evidence>
<dbReference type="EMBL" id="CP127845">
    <property type="protein sequence ID" value="WMY83652.1"/>
    <property type="molecule type" value="Genomic_DNA"/>
</dbReference>
<sequence length="124" mass="14304">MTDQNLADDQAVCVPRYAFEALAAYVPLGEDTVGIMLLLLMRMDRNRVVKIDTHLLPRFFTIRRDRLEYALSLVIKYGWVQEVDEEAMQDGWLICVVHPAFLHSDYKSLKLVLSGNRLFGDCVR</sequence>
<gene>
    <name evidence="1" type="ORF">QR297_16945</name>
</gene>
<keyword evidence="2" id="KW-1185">Reference proteome</keyword>